<dbReference type="InterPro" id="IPR049962">
    <property type="entry name" value="THUMP_ThiI"/>
</dbReference>
<sequence>MKYNHILIRYSELALKGKNRTDFEKKLTENIRRSLVQFPQVKVIRSFGRMFVELNGADEKAVSDRLQDVFGIHSFSPALKIELDQEKIDDGALWAMKDALPDQEGTFKVTVKRPNKSYPRRSQELNYHIGSHILRNTDRLTVDVHQPDVEVKVEIREEAAYIMCKTLLGAGGLPVRTAGKVLLMLSGGIDSPVAGYLALKRGVELEAVHFHSPPFTNERAKQKVVDLTKVLTRYGGTIRLHIVPFTEAQKEIHQKVPDKYEMTVMRRFMLRIAEGVAFNNNALAIVNGESLGQVASQTLDSMHTINEVTNMPVLRPLVTMDKLEVIEVARKIGTYDLSILPFEDCCTIFLPPQTKTKPNKEKANHYEKELAINRLVQAAVEQVETLTIRAGTNVDKEIADLL</sequence>
<keyword evidence="7 19" id="KW-0067">ATP-binding</keyword>
<evidence type="ECO:0000256" key="4">
    <source>
        <dbReference type="ARBA" id="ARBA00022555"/>
    </source>
</evidence>
<evidence type="ECO:0000256" key="11">
    <source>
        <dbReference type="ARBA" id="ARBA00052330"/>
    </source>
</evidence>
<comment type="catalytic activity">
    <reaction evidence="10 19">
        <text>[ThiI sulfur-carrier protein]-S-sulfanyl-L-cysteine + a uridine in tRNA + 2 reduced [2Fe-2S]-[ferredoxin] + ATP + H(+) = [ThiI sulfur-carrier protein]-L-cysteine + a 4-thiouridine in tRNA + 2 oxidized [2Fe-2S]-[ferredoxin] + AMP + diphosphate</text>
        <dbReference type="Rhea" id="RHEA:24176"/>
        <dbReference type="Rhea" id="RHEA-COMP:10000"/>
        <dbReference type="Rhea" id="RHEA-COMP:10001"/>
        <dbReference type="Rhea" id="RHEA-COMP:13337"/>
        <dbReference type="Rhea" id="RHEA-COMP:13338"/>
        <dbReference type="Rhea" id="RHEA-COMP:13339"/>
        <dbReference type="Rhea" id="RHEA-COMP:13340"/>
        <dbReference type="ChEBI" id="CHEBI:15378"/>
        <dbReference type="ChEBI" id="CHEBI:29950"/>
        <dbReference type="ChEBI" id="CHEBI:30616"/>
        <dbReference type="ChEBI" id="CHEBI:33019"/>
        <dbReference type="ChEBI" id="CHEBI:33737"/>
        <dbReference type="ChEBI" id="CHEBI:33738"/>
        <dbReference type="ChEBI" id="CHEBI:61963"/>
        <dbReference type="ChEBI" id="CHEBI:65315"/>
        <dbReference type="ChEBI" id="CHEBI:136798"/>
        <dbReference type="ChEBI" id="CHEBI:456215"/>
        <dbReference type="EC" id="2.8.1.4"/>
    </reaction>
</comment>
<feature type="binding site" evidence="19">
    <location>
        <position position="288"/>
    </location>
    <ligand>
        <name>ATP</name>
        <dbReference type="ChEBI" id="CHEBI:30616"/>
    </ligand>
</feature>
<evidence type="ECO:0000256" key="5">
    <source>
        <dbReference type="ARBA" id="ARBA00022679"/>
    </source>
</evidence>
<dbReference type="NCBIfam" id="TIGR00342">
    <property type="entry name" value="tRNA uracil 4-sulfurtransferase ThiI"/>
    <property type="match status" value="1"/>
</dbReference>
<feature type="binding site" evidence="19">
    <location>
        <begin position="184"/>
        <end position="185"/>
    </location>
    <ligand>
        <name>ATP</name>
        <dbReference type="ChEBI" id="CHEBI:30616"/>
    </ligand>
</feature>
<dbReference type="FunFam" id="3.40.50.620:FF:000053">
    <property type="entry name" value="Probable tRNA sulfurtransferase"/>
    <property type="match status" value="1"/>
</dbReference>
<comment type="subcellular location">
    <subcellularLocation>
        <location evidence="1 19">Cytoplasm</location>
    </subcellularLocation>
</comment>
<dbReference type="EC" id="2.8.1.4" evidence="14 19"/>
<comment type="function">
    <text evidence="12 19">Catalyzes the ATP-dependent transfer of a sulfur to tRNA to produce 4-thiouridine in position 8 of tRNAs, which functions as a near-UV photosensor. Also catalyzes the transfer of sulfur to the sulfur carrier protein ThiS, forming ThiS-thiocarboxylate. This is a step in the synthesis of thiazole, in the thiamine biosynthesis pathway. The sulfur is donated as persulfide by IscS.</text>
</comment>
<comment type="catalytic activity">
    <reaction evidence="11 19">
        <text>[ThiS sulfur-carrier protein]-C-terminal Gly-Gly-AMP + S-sulfanyl-L-cysteinyl-[cysteine desulfurase] + AH2 = [ThiS sulfur-carrier protein]-C-terminal-Gly-aminoethanethioate + L-cysteinyl-[cysteine desulfurase] + A + AMP + 2 H(+)</text>
        <dbReference type="Rhea" id="RHEA:43340"/>
        <dbReference type="Rhea" id="RHEA-COMP:12157"/>
        <dbReference type="Rhea" id="RHEA-COMP:12158"/>
        <dbReference type="Rhea" id="RHEA-COMP:12910"/>
        <dbReference type="Rhea" id="RHEA-COMP:19908"/>
        <dbReference type="ChEBI" id="CHEBI:13193"/>
        <dbReference type="ChEBI" id="CHEBI:15378"/>
        <dbReference type="ChEBI" id="CHEBI:17499"/>
        <dbReference type="ChEBI" id="CHEBI:29950"/>
        <dbReference type="ChEBI" id="CHEBI:61963"/>
        <dbReference type="ChEBI" id="CHEBI:90618"/>
        <dbReference type="ChEBI" id="CHEBI:232372"/>
        <dbReference type="ChEBI" id="CHEBI:456215"/>
    </reaction>
</comment>
<keyword evidence="8 19" id="KW-0694">RNA-binding</keyword>
<dbReference type="GO" id="GO:0052837">
    <property type="term" value="P:thiazole biosynthetic process"/>
    <property type="evidence" value="ECO:0007669"/>
    <property type="project" value="TreeGrafter"/>
</dbReference>
<dbReference type="SMART" id="SM00981">
    <property type="entry name" value="THUMP"/>
    <property type="match status" value="1"/>
</dbReference>
<reference evidence="22" key="1">
    <citation type="submission" date="2016-10" db="EMBL/GenBank/DDBJ databases">
        <authorList>
            <person name="Varghese N."/>
            <person name="Submissions S."/>
        </authorList>
    </citation>
    <scope>NUCLEOTIDE SEQUENCE [LARGE SCALE GENOMIC DNA]</scope>
    <source>
        <strain evidence="22">SP</strain>
    </source>
</reference>
<dbReference type="Gene3D" id="3.30.2130.30">
    <property type="match status" value="1"/>
</dbReference>
<organism evidence="21 22">
    <name type="scientific">Evansella caseinilytica</name>
    <dbReference type="NCBI Taxonomy" id="1503961"/>
    <lineage>
        <taxon>Bacteria</taxon>
        <taxon>Bacillati</taxon>
        <taxon>Bacillota</taxon>
        <taxon>Bacilli</taxon>
        <taxon>Bacillales</taxon>
        <taxon>Bacillaceae</taxon>
        <taxon>Evansella</taxon>
    </lineage>
</organism>
<dbReference type="Pfam" id="PF02926">
    <property type="entry name" value="THUMP"/>
    <property type="match status" value="1"/>
</dbReference>
<evidence type="ECO:0000259" key="20">
    <source>
        <dbReference type="PROSITE" id="PS51165"/>
    </source>
</evidence>
<dbReference type="OrthoDB" id="9773948at2"/>
<dbReference type="PROSITE" id="PS51165">
    <property type="entry name" value="THUMP"/>
    <property type="match status" value="1"/>
</dbReference>
<dbReference type="GO" id="GO:0002937">
    <property type="term" value="P:tRNA 4-thiouridine biosynthesis"/>
    <property type="evidence" value="ECO:0007669"/>
    <property type="project" value="TreeGrafter"/>
</dbReference>
<evidence type="ECO:0000313" key="21">
    <source>
        <dbReference type="EMBL" id="SDZ28283.1"/>
    </source>
</evidence>
<evidence type="ECO:0000256" key="9">
    <source>
        <dbReference type="ARBA" id="ARBA00022977"/>
    </source>
</evidence>
<feature type="domain" description="THUMP" evidence="20">
    <location>
        <begin position="60"/>
        <end position="166"/>
    </location>
</feature>
<evidence type="ECO:0000256" key="19">
    <source>
        <dbReference type="HAMAP-Rule" id="MF_00021"/>
    </source>
</evidence>
<evidence type="ECO:0000256" key="1">
    <source>
        <dbReference type="ARBA" id="ARBA00004496"/>
    </source>
</evidence>
<dbReference type="GO" id="GO:0005524">
    <property type="term" value="F:ATP binding"/>
    <property type="evidence" value="ECO:0007669"/>
    <property type="project" value="UniProtKB-UniRule"/>
</dbReference>
<keyword evidence="5 19" id="KW-0808">Transferase</keyword>
<evidence type="ECO:0000256" key="3">
    <source>
        <dbReference type="ARBA" id="ARBA00022490"/>
    </source>
</evidence>
<dbReference type="UniPathway" id="UPA00060"/>
<dbReference type="GO" id="GO:0009229">
    <property type="term" value="P:thiamine diphosphate biosynthetic process"/>
    <property type="evidence" value="ECO:0007669"/>
    <property type="project" value="UniProtKB-UniRule"/>
</dbReference>
<dbReference type="SUPFAM" id="SSF52402">
    <property type="entry name" value="Adenine nucleotide alpha hydrolases-like"/>
    <property type="match status" value="1"/>
</dbReference>
<evidence type="ECO:0000256" key="14">
    <source>
        <dbReference type="ARBA" id="ARBA00066827"/>
    </source>
</evidence>
<dbReference type="STRING" id="1503961.SAMN05421736_10911"/>
<dbReference type="InterPro" id="IPR014729">
    <property type="entry name" value="Rossmann-like_a/b/a_fold"/>
</dbReference>
<dbReference type="AlphaFoldDB" id="A0A1H3RRM3"/>
<evidence type="ECO:0000256" key="13">
    <source>
        <dbReference type="ARBA" id="ARBA00061472"/>
    </source>
</evidence>
<keyword evidence="6 19" id="KW-0547">Nucleotide-binding</keyword>
<dbReference type="GO" id="GO:0000049">
    <property type="term" value="F:tRNA binding"/>
    <property type="evidence" value="ECO:0007669"/>
    <property type="project" value="UniProtKB-UniRule"/>
</dbReference>
<dbReference type="HAMAP" id="MF_00021">
    <property type="entry name" value="ThiI"/>
    <property type="match status" value="1"/>
</dbReference>
<dbReference type="Gene3D" id="3.40.50.620">
    <property type="entry name" value="HUPs"/>
    <property type="match status" value="1"/>
</dbReference>
<keyword evidence="9 19" id="KW-0784">Thiamine biosynthesis</keyword>
<dbReference type="CDD" id="cd11716">
    <property type="entry name" value="THUMP_ThiI"/>
    <property type="match status" value="1"/>
</dbReference>
<evidence type="ECO:0000256" key="2">
    <source>
        <dbReference type="ARBA" id="ARBA00004948"/>
    </source>
</evidence>
<accession>A0A1H3RRM3</accession>
<comment type="similarity">
    <text evidence="13 19">Belongs to the ThiI family.</text>
</comment>
<keyword evidence="22" id="KW-1185">Reference proteome</keyword>
<dbReference type="InterPro" id="IPR054173">
    <property type="entry name" value="ThiI_fer"/>
</dbReference>
<dbReference type="InterPro" id="IPR049961">
    <property type="entry name" value="ThiI_N"/>
</dbReference>
<dbReference type="InterPro" id="IPR050102">
    <property type="entry name" value="tRNA_sulfurtransferase_ThiI"/>
</dbReference>
<feature type="binding site" evidence="19">
    <location>
        <begin position="209"/>
        <end position="210"/>
    </location>
    <ligand>
        <name>ATP</name>
        <dbReference type="ChEBI" id="CHEBI:30616"/>
    </ligand>
</feature>
<evidence type="ECO:0000256" key="7">
    <source>
        <dbReference type="ARBA" id="ARBA00022840"/>
    </source>
</evidence>
<name>A0A1H3RRM3_9BACI</name>
<dbReference type="InterPro" id="IPR003720">
    <property type="entry name" value="tRNA_STrfase"/>
</dbReference>
<evidence type="ECO:0000256" key="12">
    <source>
        <dbReference type="ARBA" id="ARBA00058382"/>
    </source>
</evidence>
<dbReference type="InterPro" id="IPR020536">
    <property type="entry name" value="ThiI_AANH"/>
</dbReference>
<dbReference type="Proteomes" id="UP000198935">
    <property type="component" value="Unassembled WGS sequence"/>
</dbReference>
<dbReference type="GO" id="GO:0005829">
    <property type="term" value="C:cytosol"/>
    <property type="evidence" value="ECO:0007669"/>
    <property type="project" value="TreeGrafter"/>
</dbReference>
<dbReference type="Pfam" id="PF22025">
    <property type="entry name" value="ThiI_fer"/>
    <property type="match status" value="1"/>
</dbReference>
<evidence type="ECO:0000313" key="22">
    <source>
        <dbReference type="Proteomes" id="UP000198935"/>
    </source>
</evidence>
<protein>
    <recommendedName>
        <fullName evidence="15 19">Probable tRNA sulfurtransferase</fullName>
        <ecNumber evidence="14 19">2.8.1.4</ecNumber>
    </recommendedName>
    <alternativeName>
        <fullName evidence="16 19">Sulfur carrier protein ThiS sulfurtransferase</fullName>
    </alternativeName>
    <alternativeName>
        <fullName evidence="17 19">Thiamine biosynthesis protein ThiI</fullName>
    </alternativeName>
    <alternativeName>
        <fullName evidence="18 19">tRNA 4-thiouridine synthase</fullName>
    </alternativeName>
</protein>
<evidence type="ECO:0000256" key="16">
    <source>
        <dbReference type="ARBA" id="ARBA00075337"/>
    </source>
</evidence>
<dbReference type="GO" id="GO:0140741">
    <property type="term" value="F:tRNA-uracil-4 sulfurtransferase activity"/>
    <property type="evidence" value="ECO:0007669"/>
    <property type="project" value="UniProtKB-EC"/>
</dbReference>
<dbReference type="PANTHER" id="PTHR43209:SF1">
    <property type="entry name" value="TRNA SULFURTRANSFERASE"/>
    <property type="match status" value="1"/>
</dbReference>
<gene>
    <name evidence="19" type="primary">thiI</name>
    <name evidence="21" type="ORF">SAMN05421736_10911</name>
</gene>
<feature type="binding site" evidence="19">
    <location>
        <position position="297"/>
    </location>
    <ligand>
        <name>ATP</name>
        <dbReference type="ChEBI" id="CHEBI:30616"/>
    </ligand>
</feature>
<evidence type="ECO:0000256" key="8">
    <source>
        <dbReference type="ARBA" id="ARBA00022884"/>
    </source>
</evidence>
<proteinExistence type="inferred from homology"/>
<dbReference type="CDD" id="cd01712">
    <property type="entry name" value="PPase_ThiI"/>
    <property type="match status" value="1"/>
</dbReference>
<dbReference type="PANTHER" id="PTHR43209">
    <property type="entry name" value="TRNA SULFURTRANSFERASE"/>
    <property type="match status" value="1"/>
</dbReference>
<comment type="pathway">
    <text evidence="2 19">Cofactor biosynthesis; thiamine diphosphate biosynthesis.</text>
</comment>
<evidence type="ECO:0000256" key="6">
    <source>
        <dbReference type="ARBA" id="ARBA00022741"/>
    </source>
</evidence>
<evidence type="ECO:0000256" key="17">
    <source>
        <dbReference type="ARBA" id="ARBA00077849"/>
    </source>
</evidence>
<keyword evidence="3 19" id="KW-0963">Cytoplasm</keyword>
<evidence type="ECO:0000256" key="15">
    <source>
        <dbReference type="ARBA" id="ARBA00071867"/>
    </source>
</evidence>
<dbReference type="GO" id="GO:0009228">
    <property type="term" value="P:thiamine biosynthetic process"/>
    <property type="evidence" value="ECO:0007669"/>
    <property type="project" value="UniProtKB-KW"/>
</dbReference>
<dbReference type="Pfam" id="PF02568">
    <property type="entry name" value="ThiI"/>
    <property type="match status" value="1"/>
</dbReference>
<feature type="binding site" evidence="19">
    <location>
        <position position="266"/>
    </location>
    <ligand>
        <name>ATP</name>
        <dbReference type="ChEBI" id="CHEBI:30616"/>
    </ligand>
</feature>
<dbReference type="InterPro" id="IPR004114">
    <property type="entry name" value="THUMP_dom"/>
</dbReference>
<keyword evidence="4 19" id="KW-0820">tRNA-binding</keyword>
<dbReference type="SUPFAM" id="SSF143437">
    <property type="entry name" value="THUMP domain-like"/>
    <property type="match status" value="1"/>
</dbReference>
<dbReference type="GO" id="GO:0004810">
    <property type="term" value="F:CCA tRNA nucleotidyltransferase activity"/>
    <property type="evidence" value="ECO:0007669"/>
    <property type="project" value="InterPro"/>
</dbReference>
<evidence type="ECO:0000256" key="18">
    <source>
        <dbReference type="ARBA" id="ARBA00080570"/>
    </source>
</evidence>
<dbReference type="EMBL" id="FNPI01000009">
    <property type="protein sequence ID" value="SDZ28283.1"/>
    <property type="molecule type" value="Genomic_DNA"/>
</dbReference>
<evidence type="ECO:0000256" key="10">
    <source>
        <dbReference type="ARBA" id="ARBA00050570"/>
    </source>
</evidence>